<dbReference type="Proteomes" id="UP000198680">
    <property type="component" value="Unassembled WGS sequence"/>
</dbReference>
<dbReference type="InterPro" id="IPR006311">
    <property type="entry name" value="TAT_signal"/>
</dbReference>
<dbReference type="Gene3D" id="1.20.58.520">
    <property type="entry name" value="Amidohydrolase"/>
    <property type="match status" value="1"/>
</dbReference>
<dbReference type="AlphaFoldDB" id="A0A1G9RS27"/>
<dbReference type="RefSeq" id="WP_217636074.1">
    <property type="nucleotide sequence ID" value="NZ_FNHE01000004.1"/>
</dbReference>
<keyword evidence="3" id="KW-1185">Reference proteome</keyword>
<dbReference type="SUPFAM" id="SSF51556">
    <property type="entry name" value="Metallo-dependent hydrolases"/>
    <property type="match status" value="1"/>
</dbReference>
<dbReference type="InterPro" id="IPR006680">
    <property type="entry name" value="Amidohydro-rel"/>
</dbReference>
<dbReference type="Gene3D" id="2.30.40.10">
    <property type="entry name" value="Urease, subunit C, domain 1"/>
    <property type="match status" value="1"/>
</dbReference>
<dbReference type="Gene3D" id="2.120.10.30">
    <property type="entry name" value="TolB, C-terminal domain"/>
    <property type="match status" value="2"/>
</dbReference>
<accession>A0A1G9RS27</accession>
<dbReference type="Pfam" id="PF01979">
    <property type="entry name" value="Amidohydro_1"/>
    <property type="match status" value="1"/>
</dbReference>
<organism evidence="2 3">
    <name type="scientific">Geodermatophilus siccatus</name>
    <dbReference type="NCBI Taxonomy" id="1137991"/>
    <lineage>
        <taxon>Bacteria</taxon>
        <taxon>Bacillati</taxon>
        <taxon>Actinomycetota</taxon>
        <taxon>Actinomycetes</taxon>
        <taxon>Geodermatophilales</taxon>
        <taxon>Geodermatophilaceae</taxon>
        <taxon>Geodermatophilus</taxon>
    </lineage>
</organism>
<dbReference type="Gene3D" id="3.40.50.10910">
    <property type="entry name" value="Amidohydrolase"/>
    <property type="match status" value="1"/>
</dbReference>
<dbReference type="SUPFAM" id="SSF69304">
    <property type="entry name" value="Tricorn protease N-terminal domain"/>
    <property type="match status" value="2"/>
</dbReference>
<dbReference type="InterPro" id="IPR011059">
    <property type="entry name" value="Metal-dep_hydrolase_composite"/>
</dbReference>
<dbReference type="EMBL" id="FNHE01000004">
    <property type="protein sequence ID" value="SDM26119.1"/>
    <property type="molecule type" value="Genomic_DNA"/>
</dbReference>
<protein>
    <submittedName>
        <fullName evidence="2">WD40-like Beta Propeller Repeat</fullName>
    </submittedName>
</protein>
<dbReference type="InterPro" id="IPR011659">
    <property type="entry name" value="WD40"/>
</dbReference>
<evidence type="ECO:0000259" key="1">
    <source>
        <dbReference type="Pfam" id="PF01979"/>
    </source>
</evidence>
<dbReference type="GO" id="GO:0016810">
    <property type="term" value="F:hydrolase activity, acting on carbon-nitrogen (but not peptide) bonds"/>
    <property type="evidence" value="ECO:0007669"/>
    <property type="project" value="InterPro"/>
</dbReference>
<dbReference type="InterPro" id="IPR032466">
    <property type="entry name" value="Metal_Hydrolase"/>
</dbReference>
<dbReference type="PANTHER" id="PTHR43135:SF3">
    <property type="entry name" value="ALPHA-D-RIBOSE 1-METHYLPHOSPHONATE 5-TRIPHOSPHATE DIPHOSPHATASE"/>
    <property type="match status" value="1"/>
</dbReference>
<dbReference type="Gene3D" id="3.30.110.90">
    <property type="entry name" value="Amidohydrolase"/>
    <property type="match status" value="1"/>
</dbReference>
<dbReference type="InterPro" id="IPR051781">
    <property type="entry name" value="Metallo-dep_Hydrolase"/>
</dbReference>
<feature type="domain" description="Amidohydrolase-related" evidence="1">
    <location>
        <begin position="655"/>
        <end position="993"/>
    </location>
</feature>
<dbReference type="PANTHER" id="PTHR43135">
    <property type="entry name" value="ALPHA-D-RIBOSE 1-METHYLPHOSPHONATE 5-TRIPHOSPHATE DIPHOSPHATASE"/>
    <property type="match status" value="1"/>
</dbReference>
<gene>
    <name evidence="2" type="ORF">SAMN05660642_02046</name>
</gene>
<dbReference type="InterPro" id="IPR011042">
    <property type="entry name" value="6-blade_b-propeller_TolB-like"/>
</dbReference>
<proteinExistence type="predicted"/>
<dbReference type="PROSITE" id="PS51318">
    <property type="entry name" value="TAT"/>
    <property type="match status" value="1"/>
</dbReference>
<sequence>MPDRFQRPSDDVPGSSAGITRRRVLQAGGLLAAAAALPIPWAPPARAVDDLPTTLRQGTNVMVAASPGGRELALDLVVSIWVLPMGGGPARRLTDDLQDATRPAWSPDGRTIAFQSYRDGNFHLWTIRADGSGLTQHTSGPYDHREPRWLPDGSGLLLSSDRAGAGTYDIHLLDLATGQVRGVTGGPGEDAEPTVSPDGARVAFTVDANRIDEVVLAGGARRTLVPTVEGSSVHGPSYSPGSGRLAHVRLTGARSDLVVDGKQVTQGRDVFALPPSWSSDDELVYTADGRIWRQLVDGSPGEVPFTAVVPVRTRRPEPRRPDLGSTGTRQALGIAGPVASRDGRRIAFRALNALWTADVAGSGRPRRRVADGYFSSDPDFAPDGRSLVYASDRAGEADLWLHDLGTGTDRRITALPGAQTAPRFSPDGRQVAYQDQNGVGSILDLDTLQARPVTPALFQPGRMSWSPDGRTLVLAAVKPFSGRFREGTSQLLFVDVASGALEYVEPMPFRSLSTRGDDGPVFSPDGRHLAFVVESLLHVVPVGPTGRPAGTPRAVTSEITDSPVWLDERTLLYLSGGRLRRTTIAGNPATTVPLDLTYTRASVREPRTVHAGRLWDGVARQLRPDVDVVLDGSRIAAVRPHDPARRPDVDASGLTVMPGLIDAHVHWHLRGRAWGARQGLVWLSYGITTTRSPGDPAYQMQETREALTAGTLVGPRLFATGEAIDGSRVYYNFMRPTLSAEQLDLEMHRARRLRYDLVKTYVRLPVRLQRRAVRLAHDLGLRLTSHYLYPAATIGMDGMEHTGATNRLGYSHTVSRLGRAYDDVVALFTTSGMSITPTLFTSTVVHVDDPALVEDRRTRTLYPAWEYQLLLDRVAQAAGPAGATTRALLAGNVDMLLRIHRGGGFVIAGTDAPLDNVAISLHANLRAMVGGGFTPYEALVTATRNPARWLGAEDRLGVVRPGAQADLSFVRGDPLADIRAAADVAQVMVGGRLHTVDGLLAPFDERARSSAVPALVRAPAGASPGWRLGDHPHDRTHWWHEPEWLHRACCEG</sequence>
<name>A0A1G9RS27_9ACTN</name>
<evidence type="ECO:0000313" key="2">
    <source>
        <dbReference type="EMBL" id="SDM26119.1"/>
    </source>
</evidence>
<reference evidence="3" key="1">
    <citation type="submission" date="2016-10" db="EMBL/GenBank/DDBJ databases">
        <authorList>
            <person name="Varghese N."/>
            <person name="Submissions S."/>
        </authorList>
    </citation>
    <scope>NUCLEOTIDE SEQUENCE [LARGE SCALE GENOMIC DNA]</scope>
    <source>
        <strain evidence="3">DSM 45419</strain>
    </source>
</reference>
<dbReference type="Pfam" id="PF07676">
    <property type="entry name" value="PD40"/>
    <property type="match status" value="6"/>
</dbReference>
<dbReference type="SUPFAM" id="SSF51338">
    <property type="entry name" value="Composite domain of metallo-dependent hydrolases"/>
    <property type="match status" value="1"/>
</dbReference>
<dbReference type="STRING" id="1137991.SAMN05660642_02046"/>
<evidence type="ECO:0000313" key="3">
    <source>
        <dbReference type="Proteomes" id="UP000198680"/>
    </source>
</evidence>